<dbReference type="AlphaFoldDB" id="A0A0E0B1B7"/>
<dbReference type="HOGENOM" id="CLU_2376297_0_0_1"/>
<reference evidence="1" key="2">
    <citation type="submission" date="2018-05" db="EMBL/GenBank/DDBJ databases">
        <title>OgluRS3 (Oryza glumaepatula Reference Sequence Version 3).</title>
        <authorList>
            <person name="Zhang J."/>
            <person name="Kudrna D."/>
            <person name="Lee S."/>
            <person name="Talag J."/>
            <person name="Welchert J."/>
            <person name="Wing R.A."/>
        </authorList>
    </citation>
    <scope>NUCLEOTIDE SEQUENCE [LARGE SCALE GENOMIC DNA]</scope>
</reference>
<reference evidence="1" key="1">
    <citation type="submission" date="2015-04" db="UniProtKB">
        <authorList>
            <consortium name="EnsemblPlants"/>
        </authorList>
    </citation>
    <scope>IDENTIFICATION</scope>
</reference>
<evidence type="ECO:0000313" key="2">
    <source>
        <dbReference type="Proteomes" id="UP000026961"/>
    </source>
</evidence>
<sequence>MSAPGQLALNAVPSWMALRVDRPTCQFSAPPDSALRWHSSAPVGLALTFESFRPTRAGRESDGDGAFPLQALILLDLLGNQEDWEGISGGGCGVR</sequence>
<protein>
    <submittedName>
        <fullName evidence="1">Uncharacterized protein</fullName>
    </submittedName>
</protein>
<evidence type="ECO:0000313" key="1">
    <source>
        <dbReference type="EnsemblPlants" id="OGLUM09G06040.1"/>
    </source>
</evidence>
<keyword evidence="2" id="KW-1185">Reference proteome</keyword>
<dbReference type="EnsemblPlants" id="OGLUM09G06040.1">
    <property type="protein sequence ID" value="OGLUM09G06040.1"/>
    <property type="gene ID" value="OGLUM09G06040"/>
</dbReference>
<proteinExistence type="predicted"/>
<organism evidence="1">
    <name type="scientific">Oryza glumipatula</name>
    <dbReference type="NCBI Taxonomy" id="40148"/>
    <lineage>
        <taxon>Eukaryota</taxon>
        <taxon>Viridiplantae</taxon>
        <taxon>Streptophyta</taxon>
        <taxon>Embryophyta</taxon>
        <taxon>Tracheophyta</taxon>
        <taxon>Spermatophyta</taxon>
        <taxon>Magnoliopsida</taxon>
        <taxon>Liliopsida</taxon>
        <taxon>Poales</taxon>
        <taxon>Poaceae</taxon>
        <taxon>BOP clade</taxon>
        <taxon>Oryzoideae</taxon>
        <taxon>Oryzeae</taxon>
        <taxon>Oryzinae</taxon>
        <taxon>Oryza</taxon>
    </lineage>
</organism>
<dbReference type="Gramene" id="OGLUM09G06040.1">
    <property type="protein sequence ID" value="OGLUM09G06040.1"/>
    <property type="gene ID" value="OGLUM09G06040"/>
</dbReference>
<dbReference type="Proteomes" id="UP000026961">
    <property type="component" value="Chromosome 9"/>
</dbReference>
<name>A0A0E0B1B7_9ORYZ</name>
<accession>A0A0E0B1B7</accession>